<feature type="region of interest" description="Disordered" evidence="1">
    <location>
        <begin position="180"/>
        <end position="229"/>
    </location>
</feature>
<proteinExistence type="predicted"/>
<evidence type="ECO:0000313" key="2">
    <source>
        <dbReference type="Proteomes" id="UP000189701"/>
    </source>
</evidence>
<evidence type="ECO:0000313" key="3">
    <source>
        <dbReference type="RefSeq" id="XP_009778717.1"/>
    </source>
</evidence>
<dbReference type="Proteomes" id="UP000189701">
    <property type="component" value="Unplaced"/>
</dbReference>
<accession>A0A1U7WFH2</accession>
<feature type="compositionally biased region" description="Low complexity" evidence="1">
    <location>
        <begin position="120"/>
        <end position="129"/>
    </location>
</feature>
<keyword evidence="2" id="KW-1185">Reference proteome</keyword>
<gene>
    <name evidence="3" type="primary">LOC104228030</name>
</gene>
<sequence length="244" mass="24928">MVVDHFDQRPGFNGGPDGLNLIGSGAGEGSRPAITLPESPIPEQTTPTPTPVEGTTIPPIETSVPPPAPVSSSAFAKATENRKLKNRMEREGNSKARSTGNIGESLGGGRSAFTGGSSRPSQFVAQSSASASPAAVESFQARTGQQGTPSTGSVWREVLAEAEIPVAQVQEDALGDLLHGVSRRGTAQPASPAAAISSTPSPAQGTPAHSGRGAARGGAQSLGGPNQFYAMSERKLQRLPQMLL</sequence>
<feature type="compositionally biased region" description="Basic and acidic residues" evidence="1">
    <location>
        <begin position="79"/>
        <end position="94"/>
    </location>
</feature>
<dbReference type="RefSeq" id="XP_009778717.1">
    <property type="nucleotide sequence ID" value="XM_009780415.1"/>
</dbReference>
<reference evidence="2" key="1">
    <citation type="journal article" date="2013" name="Genome Biol.">
        <title>Reference genomes and transcriptomes of Nicotiana sylvestris and Nicotiana tomentosiformis.</title>
        <authorList>
            <person name="Sierro N."/>
            <person name="Battey J.N."/>
            <person name="Ouadi S."/>
            <person name="Bovet L."/>
            <person name="Goepfert S."/>
            <person name="Bakaher N."/>
            <person name="Peitsch M.C."/>
            <person name="Ivanov N.V."/>
        </authorList>
    </citation>
    <scope>NUCLEOTIDE SEQUENCE [LARGE SCALE GENOMIC DNA]</scope>
</reference>
<organism evidence="2 3">
    <name type="scientific">Nicotiana sylvestris</name>
    <name type="common">Wood tobacco</name>
    <name type="synonym">South American tobacco</name>
    <dbReference type="NCBI Taxonomy" id="4096"/>
    <lineage>
        <taxon>Eukaryota</taxon>
        <taxon>Viridiplantae</taxon>
        <taxon>Streptophyta</taxon>
        <taxon>Embryophyta</taxon>
        <taxon>Tracheophyta</taxon>
        <taxon>Spermatophyta</taxon>
        <taxon>Magnoliopsida</taxon>
        <taxon>eudicotyledons</taxon>
        <taxon>Gunneridae</taxon>
        <taxon>Pentapetalae</taxon>
        <taxon>asterids</taxon>
        <taxon>lamiids</taxon>
        <taxon>Solanales</taxon>
        <taxon>Solanaceae</taxon>
        <taxon>Nicotianoideae</taxon>
        <taxon>Nicotianeae</taxon>
        <taxon>Nicotiana</taxon>
    </lineage>
</organism>
<feature type="compositionally biased region" description="Low complexity" evidence="1">
    <location>
        <begin position="186"/>
        <end position="224"/>
    </location>
</feature>
<feature type="region of interest" description="Disordered" evidence="1">
    <location>
        <begin position="1"/>
        <end position="129"/>
    </location>
</feature>
<dbReference type="AlphaFoldDB" id="A0A1U7WFH2"/>
<evidence type="ECO:0000256" key="1">
    <source>
        <dbReference type="SAM" id="MobiDB-lite"/>
    </source>
</evidence>
<feature type="compositionally biased region" description="Low complexity" evidence="1">
    <location>
        <begin position="37"/>
        <end position="63"/>
    </location>
</feature>
<protein>
    <submittedName>
        <fullName evidence="3">Skin secretory protein xP2-like</fullName>
    </submittedName>
</protein>
<name>A0A1U7WFH2_NICSY</name>
<reference evidence="3" key="2">
    <citation type="submission" date="2025-08" db="UniProtKB">
        <authorList>
            <consortium name="RefSeq"/>
        </authorList>
    </citation>
    <scope>IDENTIFICATION</scope>
    <source>
        <tissue evidence="3">Leaf</tissue>
    </source>
</reference>